<accession>A0ACA7P704</accession>
<sequence>MGEVLHGIIKAQRVIAAGHQFFTAANIERLVHLGAKYSTKAAMIDDLRDGR</sequence>
<dbReference type="EMBL" id="CP006852">
    <property type="protein sequence ID" value="AHC35716.1"/>
    <property type="molecule type" value="Genomic_DNA"/>
</dbReference>
<proteinExistence type="predicted"/>
<evidence type="ECO:0000313" key="1">
    <source>
        <dbReference type="EMBL" id="AHC35716.1"/>
    </source>
</evidence>
<keyword evidence="2" id="KW-1185">Reference proteome</keyword>
<organism evidence="1 2">
    <name type="scientific">Pseudomonas gorinensis</name>
    <dbReference type="NCBI Taxonomy" id="3240790"/>
    <lineage>
        <taxon>Bacteria</taxon>
        <taxon>Pseudomonadati</taxon>
        <taxon>Pseudomonadota</taxon>
        <taxon>Gammaproteobacteria</taxon>
        <taxon>Pseudomonadales</taxon>
        <taxon>Pseudomonadaceae</taxon>
        <taxon>Pseudomonas</taxon>
    </lineage>
</organism>
<reference evidence="1 2" key="1">
    <citation type="journal article" date="2014" name="Genome Announc.">
        <title>Complete Genome Sequence of Pseudomonas sp. Strain TKP, Isolated from a gamma-Hexachlorocyclohexane-Degrading Mixed Culture.</title>
        <authorList>
            <person name="Ohtsubo Y."/>
            <person name="Kishida K."/>
            <person name="Sato T."/>
            <person name="Tabata M."/>
            <person name="Kawasumi T."/>
            <person name="Ogura Y."/>
            <person name="Hayashi T."/>
            <person name="Tsuda M."/>
            <person name="Nagata Y."/>
        </authorList>
    </citation>
    <scope>NUCLEOTIDE SEQUENCE [LARGE SCALE GENOMIC DNA]</scope>
    <source>
        <strain evidence="1 2">TKP</strain>
    </source>
</reference>
<dbReference type="Proteomes" id="UP000018725">
    <property type="component" value="Chromosome"/>
</dbReference>
<protein>
    <submittedName>
        <fullName evidence="1">Uncharacterized protein</fullName>
    </submittedName>
</protein>
<name>A0ACA7P704_9PSED</name>
<gene>
    <name evidence="1" type="ORF">U771_15965</name>
</gene>
<evidence type="ECO:0000313" key="2">
    <source>
        <dbReference type="Proteomes" id="UP000018725"/>
    </source>
</evidence>